<feature type="compositionally biased region" description="Polar residues" evidence="3">
    <location>
        <begin position="1"/>
        <end position="10"/>
    </location>
</feature>
<feature type="domain" description="Aldehyde dehydrogenase" evidence="4">
    <location>
        <begin position="66"/>
        <end position="396"/>
    </location>
</feature>
<proteinExistence type="inferred from homology"/>
<reference evidence="5 6" key="1">
    <citation type="submission" date="2021-07" db="EMBL/GenBank/DDBJ databases">
        <title>Genome data of Colletotrichum spaethianum.</title>
        <authorList>
            <person name="Utami Y.D."/>
            <person name="Hiruma K."/>
        </authorList>
    </citation>
    <scope>NUCLEOTIDE SEQUENCE [LARGE SCALE GENOMIC DNA]</scope>
    <source>
        <strain evidence="5 6">MAFF 242679</strain>
    </source>
</reference>
<dbReference type="PANTHER" id="PTHR43353">
    <property type="entry name" value="SUCCINATE-SEMIALDEHYDE DEHYDROGENASE, MITOCHONDRIAL"/>
    <property type="match status" value="1"/>
</dbReference>
<keyword evidence="2" id="KW-0560">Oxidoreductase</keyword>
<dbReference type="Gene3D" id="3.40.605.10">
    <property type="entry name" value="Aldehyde Dehydrogenase, Chain A, domain 1"/>
    <property type="match status" value="1"/>
</dbReference>
<dbReference type="AlphaFoldDB" id="A0AA37GG01"/>
<dbReference type="FunFam" id="3.40.605.10:FF:000007">
    <property type="entry name" value="NAD/NADP-dependent betaine aldehyde dehydrogenase"/>
    <property type="match status" value="1"/>
</dbReference>
<evidence type="ECO:0000313" key="5">
    <source>
        <dbReference type="EMBL" id="GJC80238.1"/>
    </source>
</evidence>
<evidence type="ECO:0000259" key="4">
    <source>
        <dbReference type="Pfam" id="PF00171"/>
    </source>
</evidence>
<name>A0AA37GG01_9PEZI</name>
<dbReference type="PANTHER" id="PTHR43353:SF7">
    <property type="entry name" value="SUCCINATE SEMIALDEHYDE DEHYDROGENASE (EUROFUNG)"/>
    <property type="match status" value="1"/>
</dbReference>
<dbReference type="SUPFAM" id="SSF53720">
    <property type="entry name" value="ALDH-like"/>
    <property type="match status" value="1"/>
</dbReference>
<dbReference type="EMBL" id="BPPX01000005">
    <property type="protein sequence ID" value="GJC80238.1"/>
    <property type="molecule type" value="Genomic_DNA"/>
</dbReference>
<comment type="similarity">
    <text evidence="1">Belongs to the aldehyde dehydrogenase family.</text>
</comment>
<evidence type="ECO:0000256" key="1">
    <source>
        <dbReference type="ARBA" id="ARBA00009986"/>
    </source>
</evidence>
<dbReference type="InterPro" id="IPR050740">
    <property type="entry name" value="Aldehyde_DH_Superfamily"/>
</dbReference>
<dbReference type="GO" id="GO:0009450">
    <property type="term" value="P:gamma-aminobutyric acid catabolic process"/>
    <property type="evidence" value="ECO:0007669"/>
    <property type="project" value="TreeGrafter"/>
</dbReference>
<evidence type="ECO:0000256" key="3">
    <source>
        <dbReference type="SAM" id="MobiDB-lite"/>
    </source>
</evidence>
<dbReference type="Gene3D" id="3.40.309.10">
    <property type="entry name" value="Aldehyde Dehydrogenase, Chain A, domain 2"/>
    <property type="match status" value="1"/>
</dbReference>
<dbReference type="Pfam" id="PF00171">
    <property type="entry name" value="Aldedh"/>
    <property type="match status" value="1"/>
</dbReference>
<comment type="caution">
    <text evidence="5">The sequence shown here is derived from an EMBL/GenBank/DDBJ whole genome shotgun (WGS) entry which is preliminary data.</text>
</comment>
<feature type="region of interest" description="Disordered" evidence="3">
    <location>
        <begin position="1"/>
        <end position="38"/>
    </location>
</feature>
<dbReference type="InterPro" id="IPR016163">
    <property type="entry name" value="Ald_DH_C"/>
</dbReference>
<accession>A0AA37GG01</accession>
<dbReference type="GO" id="GO:0004777">
    <property type="term" value="F:succinate-semialdehyde dehydrogenase (NAD+) activity"/>
    <property type="evidence" value="ECO:0007669"/>
    <property type="project" value="TreeGrafter"/>
</dbReference>
<dbReference type="GO" id="GO:0005737">
    <property type="term" value="C:cytoplasm"/>
    <property type="evidence" value="ECO:0007669"/>
    <property type="project" value="TreeGrafter"/>
</dbReference>
<sequence length="402" mass="42559">MHSAVTSPFASTTVTTTSTSSNSTTRSNTNSLVIHGLPPASPSSQLPFKLTDVDLLRRDCHVHGEWVSSRSNKRFAVLDPGTGRVWATCPDSTRDDVHSVIKSSFSAFQNFSRTTPARERARLLTSWHHLILASRQDLATILVHETGKPLNEALAEVDYGAGRTSRPGSPVAIAGPIANYVSRILPTSGDSAAPALPTPGTGAFLRKRGAVLKQPIGVVLALVPWSFPLALTLRKSAAALAAGCTVIVKPSSETPISALALACLANRAGFPAGVLNVLTTSLGNTPAVSEALCMHPLIKSVTFTGSARVGKRVAASCTRNLKRLSLDIGGNCPFIVFNDADLEQTAKDLAALKWRHAGQACVAPNRCYVDRRVYESFSNLLIAEAAKLKLGHGMARGLLSGR</sequence>
<dbReference type="InterPro" id="IPR015590">
    <property type="entry name" value="Aldehyde_DH_dom"/>
</dbReference>
<dbReference type="InterPro" id="IPR016162">
    <property type="entry name" value="Ald_DH_N"/>
</dbReference>
<gene>
    <name evidence="5" type="ORF">ColLi_03076</name>
</gene>
<keyword evidence="6" id="KW-1185">Reference proteome</keyword>
<evidence type="ECO:0000256" key="2">
    <source>
        <dbReference type="ARBA" id="ARBA00023002"/>
    </source>
</evidence>
<protein>
    <submittedName>
        <fullName evidence="5">Succinate-semialdehyde dehydrogenase C1002.12c [NADP(+)]</fullName>
    </submittedName>
</protein>
<dbReference type="InterPro" id="IPR016161">
    <property type="entry name" value="Ald_DH/histidinol_DH"/>
</dbReference>
<organism evidence="5 6">
    <name type="scientific">Colletotrichum liriopes</name>
    <dbReference type="NCBI Taxonomy" id="708192"/>
    <lineage>
        <taxon>Eukaryota</taxon>
        <taxon>Fungi</taxon>
        <taxon>Dikarya</taxon>
        <taxon>Ascomycota</taxon>
        <taxon>Pezizomycotina</taxon>
        <taxon>Sordariomycetes</taxon>
        <taxon>Hypocreomycetidae</taxon>
        <taxon>Glomerellales</taxon>
        <taxon>Glomerellaceae</taxon>
        <taxon>Colletotrichum</taxon>
        <taxon>Colletotrichum spaethianum species complex</taxon>
    </lineage>
</organism>
<feature type="compositionally biased region" description="Low complexity" evidence="3">
    <location>
        <begin position="11"/>
        <end position="31"/>
    </location>
</feature>
<evidence type="ECO:0000313" key="6">
    <source>
        <dbReference type="Proteomes" id="UP001055172"/>
    </source>
</evidence>
<dbReference type="Proteomes" id="UP001055172">
    <property type="component" value="Unassembled WGS sequence"/>
</dbReference>